<organism evidence="1 2">
    <name type="scientific">Dendryphion nanum</name>
    <dbReference type="NCBI Taxonomy" id="256645"/>
    <lineage>
        <taxon>Eukaryota</taxon>
        <taxon>Fungi</taxon>
        <taxon>Dikarya</taxon>
        <taxon>Ascomycota</taxon>
        <taxon>Pezizomycotina</taxon>
        <taxon>Dothideomycetes</taxon>
        <taxon>Pleosporomycetidae</taxon>
        <taxon>Pleosporales</taxon>
        <taxon>Torulaceae</taxon>
        <taxon>Dendryphion</taxon>
    </lineage>
</organism>
<proteinExistence type="predicted"/>
<protein>
    <submittedName>
        <fullName evidence="1">Uncharacterized protein</fullName>
    </submittedName>
</protein>
<reference evidence="1" key="1">
    <citation type="journal article" date="2021" name="Nat. Commun.">
        <title>Genetic determinants of endophytism in the Arabidopsis root mycobiome.</title>
        <authorList>
            <person name="Mesny F."/>
            <person name="Miyauchi S."/>
            <person name="Thiergart T."/>
            <person name="Pickel B."/>
            <person name="Atanasova L."/>
            <person name="Karlsson M."/>
            <person name="Huettel B."/>
            <person name="Barry K.W."/>
            <person name="Haridas S."/>
            <person name="Chen C."/>
            <person name="Bauer D."/>
            <person name="Andreopoulos W."/>
            <person name="Pangilinan J."/>
            <person name="LaButti K."/>
            <person name="Riley R."/>
            <person name="Lipzen A."/>
            <person name="Clum A."/>
            <person name="Drula E."/>
            <person name="Henrissat B."/>
            <person name="Kohler A."/>
            <person name="Grigoriev I.V."/>
            <person name="Martin F.M."/>
            <person name="Hacquard S."/>
        </authorList>
    </citation>
    <scope>NUCLEOTIDE SEQUENCE</scope>
    <source>
        <strain evidence="1">MPI-CAGE-CH-0243</strain>
    </source>
</reference>
<dbReference type="AlphaFoldDB" id="A0A9P9INK0"/>
<evidence type="ECO:0000313" key="2">
    <source>
        <dbReference type="Proteomes" id="UP000700596"/>
    </source>
</evidence>
<accession>A0A9P9INK0</accession>
<sequence length="100" mass="10929">MVLMFGGGGCTVTLCTLYMPCILSNTTIPPGGVLHFDDPSSRVHQLAVASPLFRLFSLYKCRHSKLNQQYRSDAVPGGLIDLLRQGYVHAKGCCPNEQCL</sequence>
<dbReference type="EMBL" id="JAGMWT010000006">
    <property type="protein sequence ID" value="KAH7126871.1"/>
    <property type="molecule type" value="Genomic_DNA"/>
</dbReference>
<evidence type="ECO:0000313" key="1">
    <source>
        <dbReference type="EMBL" id="KAH7126871.1"/>
    </source>
</evidence>
<gene>
    <name evidence="1" type="ORF">B0J11DRAFT_526664</name>
</gene>
<name>A0A9P9INK0_9PLEO</name>
<dbReference type="Proteomes" id="UP000700596">
    <property type="component" value="Unassembled WGS sequence"/>
</dbReference>
<comment type="caution">
    <text evidence="1">The sequence shown here is derived from an EMBL/GenBank/DDBJ whole genome shotgun (WGS) entry which is preliminary data.</text>
</comment>
<keyword evidence="2" id="KW-1185">Reference proteome</keyword>